<keyword evidence="6" id="KW-0808">Transferase</keyword>
<dbReference type="PATRIC" id="fig|1218507.3.peg.676"/>
<feature type="transmembrane region" description="Helical" evidence="6">
    <location>
        <begin position="310"/>
        <end position="330"/>
    </location>
</feature>
<dbReference type="EC" id="2.3.2.3" evidence="6"/>
<keyword evidence="2" id="KW-1003">Cell membrane</keyword>
<dbReference type="GO" id="GO:0006629">
    <property type="term" value="P:lipid metabolic process"/>
    <property type="evidence" value="ECO:0007669"/>
    <property type="project" value="UniProtKB-KW"/>
</dbReference>
<dbReference type="PANTHER" id="PTHR37693">
    <property type="entry name" value="PHOSPHATIDYLGLYCEROL LYSYLTRANSFERASE"/>
    <property type="match status" value="1"/>
</dbReference>
<evidence type="ECO:0000256" key="3">
    <source>
        <dbReference type="ARBA" id="ARBA00022692"/>
    </source>
</evidence>
<dbReference type="GO" id="GO:0050071">
    <property type="term" value="F:phosphatidylglycerol lysyltransferase activity"/>
    <property type="evidence" value="ECO:0007669"/>
    <property type="project" value="UniProtKB-EC"/>
</dbReference>
<dbReference type="NCBIfam" id="TIGR00374">
    <property type="entry name" value="flippase-like domain"/>
    <property type="match status" value="1"/>
</dbReference>
<name>A0A0F4LFH3_9LACO</name>
<accession>A0A0F4LFH3</accession>
<reference evidence="7 8" key="1">
    <citation type="submission" date="2015-01" db="EMBL/GenBank/DDBJ databases">
        <title>Comparative genomics of the lactic acid bacteria isolated from the honey bee gut.</title>
        <authorList>
            <person name="Ellegaard K.M."/>
            <person name="Tamarit D."/>
            <person name="Javelind E."/>
            <person name="Olofsson T."/>
            <person name="Andersson S.G."/>
            <person name="Vasquez A."/>
        </authorList>
    </citation>
    <scope>NUCLEOTIDE SEQUENCE [LARGE SCALE GENOMIC DNA]</scope>
    <source>
        <strain evidence="7 8">Hma8</strain>
    </source>
</reference>
<feature type="transmembrane region" description="Helical" evidence="6">
    <location>
        <begin position="42"/>
        <end position="65"/>
    </location>
</feature>
<feature type="transmembrane region" description="Helical" evidence="6">
    <location>
        <begin position="230"/>
        <end position="247"/>
    </location>
</feature>
<protein>
    <recommendedName>
        <fullName evidence="6">Phosphatidylglycerol lysyltransferase</fullName>
        <ecNumber evidence="6">2.3.2.3</ecNumber>
    </recommendedName>
    <alternativeName>
        <fullName evidence="6">Lysylphosphatidylglycerol synthase</fullName>
    </alternativeName>
</protein>
<dbReference type="Proteomes" id="UP000033531">
    <property type="component" value="Unassembled WGS sequence"/>
</dbReference>
<evidence type="ECO:0000256" key="6">
    <source>
        <dbReference type="RuleBase" id="RU363042"/>
    </source>
</evidence>
<dbReference type="AlphaFoldDB" id="A0A0F4LFH3"/>
<comment type="catalytic activity">
    <reaction evidence="6">
        <text>L-lysyl-tRNA(Lys) + a 1,2-diacyl-sn-glycero-3-phospho-(1'-sn-glycerol) = a 1,2-diacyl-sn-glycero-3-phospho-1'-(3'-O-L-lysyl)-sn-glycerol + tRNA(Lys)</text>
        <dbReference type="Rhea" id="RHEA:10668"/>
        <dbReference type="Rhea" id="RHEA-COMP:9696"/>
        <dbReference type="Rhea" id="RHEA-COMP:9697"/>
        <dbReference type="ChEBI" id="CHEBI:64716"/>
        <dbReference type="ChEBI" id="CHEBI:75792"/>
        <dbReference type="ChEBI" id="CHEBI:78442"/>
        <dbReference type="ChEBI" id="CHEBI:78529"/>
        <dbReference type="EC" id="2.3.2.3"/>
    </reaction>
</comment>
<dbReference type="GO" id="GO:0005886">
    <property type="term" value="C:plasma membrane"/>
    <property type="evidence" value="ECO:0007669"/>
    <property type="project" value="UniProtKB-SubCell"/>
</dbReference>
<dbReference type="PANTHER" id="PTHR37693:SF1">
    <property type="entry name" value="INTEGRAL MEMBRANE PROTEIN"/>
    <property type="match status" value="1"/>
</dbReference>
<feature type="transmembrane region" description="Helical" evidence="6">
    <location>
        <begin position="5"/>
        <end position="22"/>
    </location>
</feature>
<comment type="function">
    <text evidence="6">Catalyzes the transfer of a lysyl group from L-lysyl-tRNA(Lys) to membrane-bound phosphatidylglycerol (PG), which produces lysylphosphatidylglycerol (LPG), a major component of the bacterial membrane with a positive net charge. LPG synthesis contributes to bacterial virulence as it is involved in the resistance mechanism against cationic antimicrobial peptides (CAMP) produces by the host's immune system (defensins, cathelicidins) and by the competing microorganisms.</text>
</comment>
<dbReference type="OrthoDB" id="9810654at2"/>
<dbReference type="GO" id="GO:0046677">
    <property type="term" value="P:response to antibiotic"/>
    <property type="evidence" value="ECO:0007669"/>
    <property type="project" value="UniProtKB-KW"/>
</dbReference>
<comment type="caution">
    <text evidence="7">The sequence shown here is derived from an EMBL/GenBank/DDBJ whole genome shotgun (WGS) entry which is preliminary data.</text>
</comment>
<keyword evidence="4 6" id="KW-1133">Transmembrane helix</keyword>
<evidence type="ECO:0000313" key="8">
    <source>
        <dbReference type="Proteomes" id="UP000033531"/>
    </source>
</evidence>
<evidence type="ECO:0000256" key="2">
    <source>
        <dbReference type="ARBA" id="ARBA00022475"/>
    </source>
</evidence>
<evidence type="ECO:0000256" key="4">
    <source>
        <dbReference type="ARBA" id="ARBA00022989"/>
    </source>
</evidence>
<feature type="transmembrane region" description="Helical" evidence="6">
    <location>
        <begin position="125"/>
        <end position="148"/>
    </location>
</feature>
<keyword evidence="6" id="KW-0046">Antibiotic resistance</keyword>
<evidence type="ECO:0000313" key="7">
    <source>
        <dbReference type="EMBL" id="KJY56989.1"/>
    </source>
</evidence>
<keyword evidence="3 6" id="KW-0812">Transmembrane</keyword>
<proteinExistence type="inferred from homology"/>
<dbReference type="EMBL" id="JXLI01000009">
    <property type="protein sequence ID" value="KJY56989.1"/>
    <property type="molecule type" value="Genomic_DNA"/>
</dbReference>
<dbReference type="InterPro" id="IPR022791">
    <property type="entry name" value="L-PG_synthase/AglD"/>
</dbReference>
<keyword evidence="5 6" id="KW-0472">Membrane</keyword>
<gene>
    <name evidence="6" type="primary">mprF</name>
    <name evidence="7" type="ORF">JF74_05090</name>
</gene>
<comment type="similarity">
    <text evidence="6">Belongs to the LPG synthase family.</text>
</comment>
<dbReference type="RefSeq" id="WP_046324477.1">
    <property type="nucleotide sequence ID" value="NZ_JBHTMT010000003.1"/>
</dbReference>
<sequence length="341" mass="38302">MNKKHLWGVAVVLLISGIVLYVDLRSTPIAQLEQATRNINVIALILVFGLMLLSYVFEASILAVLSERKNEPQRSKWSFFRIPLIQALFNAITPMSTGGQPSQLAAMVQMGIEGGRATSLLLMKFIIYQIVVFLAYVTTIITGFHMVATKFAGLAIFIAIGFLIHVGSIIFLLAILFAYNWTKNAANWIMNLLAKFIKQDRVSVWRQNTLEKIDTFYDESQKLKKEKKKLIVCGILTVLQLLCFYSIPYMTLVTLNVPADWASVTQMNIMIIMFMAIIPIPGASGGAEYSFQTLFSTFISANGTLIVGMFLWRFVTYFFGMILGIFGWIFKPKKVVSPSNN</sequence>
<comment type="subcellular location">
    <subcellularLocation>
        <location evidence="1 6">Cell membrane</location>
        <topology evidence="1 6">Multi-pass membrane protein</topology>
    </subcellularLocation>
</comment>
<feature type="transmembrane region" description="Helical" evidence="6">
    <location>
        <begin position="154"/>
        <end position="179"/>
    </location>
</feature>
<evidence type="ECO:0000256" key="1">
    <source>
        <dbReference type="ARBA" id="ARBA00004651"/>
    </source>
</evidence>
<dbReference type="HOGENOM" id="CLU_039146_0_0_9"/>
<dbReference type="Pfam" id="PF03706">
    <property type="entry name" value="LPG_synthase_TM"/>
    <property type="match status" value="1"/>
</dbReference>
<keyword evidence="6" id="KW-0443">Lipid metabolism</keyword>
<feature type="transmembrane region" description="Helical" evidence="6">
    <location>
        <begin position="267"/>
        <end position="289"/>
    </location>
</feature>
<dbReference type="STRING" id="1218507.JF74_05090"/>
<evidence type="ECO:0000256" key="5">
    <source>
        <dbReference type="ARBA" id="ARBA00023136"/>
    </source>
</evidence>
<organism evidence="7 8">
    <name type="scientific">Lactobacillus melliventris</name>
    <dbReference type="NCBI Taxonomy" id="1218507"/>
    <lineage>
        <taxon>Bacteria</taxon>
        <taxon>Bacillati</taxon>
        <taxon>Bacillota</taxon>
        <taxon>Bacilli</taxon>
        <taxon>Lactobacillales</taxon>
        <taxon>Lactobacillaceae</taxon>
        <taxon>Lactobacillus</taxon>
    </lineage>
</organism>